<accession>A0A4Y2V0R6</accession>
<protein>
    <submittedName>
        <fullName evidence="1">Uncharacterized protein</fullName>
    </submittedName>
</protein>
<organism evidence="1 2">
    <name type="scientific">Araneus ventricosus</name>
    <name type="common">Orbweaver spider</name>
    <name type="synonym">Epeira ventricosa</name>
    <dbReference type="NCBI Taxonomy" id="182803"/>
    <lineage>
        <taxon>Eukaryota</taxon>
        <taxon>Metazoa</taxon>
        <taxon>Ecdysozoa</taxon>
        <taxon>Arthropoda</taxon>
        <taxon>Chelicerata</taxon>
        <taxon>Arachnida</taxon>
        <taxon>Araneae</taxon>
        <taxon>Araneomorphae</taxon>
        <taxon>Entelegynae</taxon>
        <taxon>Araneoidea</taxon>
        <taxon>Araneidae</taxon>
        <taxon>Araneus</taxon>
    </lineage>
</organism>
<evidence type="ECO:0000313" key="2">
    <source>
        <dbReference type="Proteomes" id="UP000499080"/>
    </source>
</evidence>
<reference evidence="1 2" key="1">
    <citation type="journal article" date="2019" name="Sci. Rep.">
        <title>Orb-weaving spider Araneus ventricosus genome elucidates the spidroin gene catalogue.</title>
        <authorList>
            <person name="Kono N."/>
            <person name="Nakamura H."/>
            <person name="Ohtoshi R."/>
            <person name="Moran D.A.P."/>
            <person name="Shinohara A."/>
            <person name="Yoshida Y."/>
            <person name="Fujiwara M."/>
            <person name="Mori M."/>
            <person name="Tomita M."/>
            <person name="Arakawa K."/>
        </authorList>
    </citation>
    <scope>NUCLEOTIDE SEQUENCE [LARGE SCALE GENOMIC DNA]</scope>
</reference>
<dbReference type="EMBL" id="BGPR01041109">
    <property type="protein sequence ID" value="GBO17347.1"/>
    <property type="molecule type" value="Genomic_DNA"/>
</dbReference>
<evidence type="ECO:0000313" key="1">
    <source>
        <dbReference type="EMBL" id="GBO17347.1"/>
    </source>
</evidence>
<name>A0A4Y2V0R6_ARAVE</name>
<gene>
    <name evidence="1" type="ORF">AVEN_28382_1</name>
</gene>
<comment type="caution">
    <text evidence="1">The sequence shown here is derived from an EMBL/GenBank/DDBJ whole genome shotgun (WGS) entry which is preliminary data.</text>
</comment>
<feature type="non-terminal residue" evidence="1">
    <location>
        <position position="1"/>
    </location>
</feature>
<sequence length="48" mass="5702">SVSNFAFNRLKERRSNRIFGFFAILRRKKRCDRLNRFPPPVLENGACC</sequence>
<proteinExistence type="predicted"/>
<dbReference type="AlphaFoldDB" id="A0A4Y2V0R6"/>
<keyword evidence="2" id="KW-1185">Reference proteome</keyword>
<dbReference type="Proteomes" id="UP000499080">
    <property type="component" value="Unassembled WGS sequence"/>
</dbReference>